<keyword evidence="2" id="KW-0413">Isomerase</keyword>
<dbReference type="AlphaFoldDB" id="A0A0H3D631"/>
<protein>
    <submittedName>
        <fullName evidence="2">Phosphoheptose isomerase</fullName>
    </submittedName>
</protein>
<proteinExistence type="predicted"/>
<dbReference type="InterPro" id="IPR046348">
    <property type="entry name" value="SIS_dom_sf"/>
</dbReference>
<dbReference type="OrthoDB" id="9781311at2"/>
<dbReference type="GO" id="GO:0097367">
    <property type="term" value="F:carbohydrate derivative binding"/>
    <property type="evidence" value="ECO:0007669"/>
    <property type="project" value="InterPro"/>
</dbReference>
<dbReference type="GO" id="GO:1901135">
    <property type="term" value="P:carbohydrate derivative metabolic process"/>
    <property type="evidence" value="ECO:0007669"/>
    <property type="project" value="InterPro"/>
</dbReference>
<dbReference type="SUPFAM" id="SSF53697">
    <property type="entry name" value="SIS domain"/>
    <property type="match status" value="1"/>
</dbReference>
<dbReference type="Proteomes" id="UP000000328">
    <property type="component" value="Chromosome"/>
</dbReference>
<evidence type="ECO:0000259" key="1">
    <source>
        <dbReference type="PROSITE" id="PS51464"/>
    </source>
</evidence>
<dbReference type="Pfam" id="PF13580">
    <property type="entry name" value="SIS_2"/>
    <property type="match status" value="1"/>
</dbReference>
<reference evidence="2 3" key="1">
    <citation type="journal article" date="2010" name="Cell Res.">
        <title>Complete genome sequence of the rifamycin SV-producing Amycolatopsis mediterranei U32 revealed its genetic characteristics in phylogeny and metabolism.</title>
        <authorList>
            <person name="Zhao W."/>
            <person name="Zhong Y."/>
            <person name="Yuan H."/>
            <person name="Wang J."/>
            <person name="Zheng H."/>
            <person name="Wang Y."/>
            <person name="Cen X."/>
            <person name="Xu F."/>
            <person name="Bai J."/>
            <person name="Han X."/>
            <person name="Lu G."/>
            <person name="Zhu Y."/>
            <person name="Shao Z."/>
            <person name="Yan H."/>
            <person name="Li C."/>
            <person name="Peng N."/>
            <person name="Zhang Z."/>
            <person name="Zhang Y."/>
            <person name="Lin W."/>
            <person name="Fan Y."/>
            <person name="Qin Z."/>
            <person name="Hu Y."/>
            <person name="Zhu B."/>
            <person name="Wang S."/>
            <person name="Ding X."/>
            <person name="Zhao G.P."/>
        </authorList>
    </citation>
    <scope>NUCLEOTIDE SEQUENCE [LARGE SCALE GENOMIC DNA]</scope>
    <source>
        <strain evidence="3">U-32</strain>
    </source>
</reference>
<accession>A0A0H3D631</accession>
<dbReference type="InterPro" id="IPR001347">
    <property type="entry name" value="SIS_dom"/>
</dbReference>
<dbReference type="RefSeq" id="WP_013225650.1">
    <property type="nucleotide sequence ID" value="NC_014318.1"/>
</dbReference>
<dbReference type="EMBL" id="CP002000">
    <property type="protein sequence ID" value="ADJ45578.1"/>
    <property type="molecule type" value="Genomic_DNA"/>
</dbReference>
<dbReference type="Gene3D" id="3.40.50.10490">
    <property type="entry name" value="Glucose-6-phosphate isomerase like protein, domain 1"/>
    <property type="match status" value="1"/>
</dbReference>
<organism evidence="2 3">
    <name type="scientific">Amycolatopsis mediterranei (strain U-32)</name>
    <dbReference type="NCBI Taxonomy" id="749927"/>
    <lineage>
        <taxon>Bacteria</taxon>
        <taxon>Bacillati</taxon>
        <taxon>Actinomycetota</taxon>
        <taxon>Actinomycetes</taxon>
        <taxon>Pseudonocardiales</taxon>
        <taxon>Pseudonocardiaceae</taxon>
        <taxon>Amycolatopsis</taxon>
    </lineage>
</organism>
<evidence type="ECO:0000313" key="3">
    <source>
        <dbReference type="Proteomes" id="UP000000328"/>
    </source>
</evidence>
<name>A0A0H3D631_AMYMU</name>
<dbReference type="InterPro" id="IPR035461">
    <property type="entry name" value="GmhA/DiaA"/>
</dbReference>
<sequence>MSWSPNHPDSVDALFERRKAPVLALAEDARTVAEACHGMARRFHRGGKLVVFGNGGPSTDAQHVAVEFVHPVIVGKRALPALSLTADVATVTGVANRVGLEDVFAHQLRIIGEPADIALGISTDGECANVRRALETARDLGMLTVALTGRNGGAIAATPGLDHVFIARSADPRIVKEVHVTTYHVLWELVHVFFEHPGVLTPEVAS</sequence>
<dbReference type="InterPro" id="IPR050099">
    <property type="entry name" value="SIS_GmhA/DiaA_subfam"/>
</dbReference>
<gene>
    <name evidence="2" type="primary">gmhA</name>
    <name evidence="2" type="ordered locus">AMED_3799</name>
</gene>
<dbReference type="GO" id="GO:0016853">
    <property type="term" value="F:isomerase activity"/>
    <property type="evidence" value="ECO:0007669"/>
    <property type="project" value="UniProtKB-KW"/>
</dbReference>
<dbReference type="KEGG" id="amd:AMED_3799"/>
<dbReference type="CDD" id="cd05006">
    <property type="entry name" value="SIS_GmhA"/>
    <property type="match status" value="1"/>
</dbReference>
<feature type="domain" description="SIS" evidence="1">
    <location>
        <begin position="39"/>
        <end position="202"/>
    </location>
</feature>
<dbReference type="GeneID" id="92871542"/>
<evidence type="ECO:0000313" key="2">
    <source>
        <dbReference type="EMBL" id="ADJ45578.1"/>
    </source>
</evidence>
<dbReference type="eggNOG" id="COG0279">
    <property type="taxonomic scope" value="Bacteria"/>
</dbReference>
<dbReference type="PATRIC" id="fig|749927.5.peg.3928"/>
<dbReference type="HOGENOM" id="CLU_080999_3_0_11"/>
<dbReference type="PANTHER" id="PTHR30390">
    <property type="entry name" value="SEDOHEPTULOSE 7-PHOSPHATE ISOMERASE / DNAA INITIATOR-ASSOCIATING FACTOR FOR REPLICATION INITIATION"/>
    <property type="match status" value="1"/>
</dbReference>
<dbReference type="PROSITE" id="PS51464">
    <property type="entry name" value="SIS"/>
    <property type="match status" value="1"/>
</dbReference>